<dbReference type="CDD" id="cd06091">
    <property type="entry name" value="KOW_NusG"/>
    <property type="match status" value="1"/>
</dbReference>
<feature type="domain" description="NusG-like N-terminal" evidence="8">
    <location>
        <begin position="25"/>
        <end position="133"/>
    </location>
</feature>
<dbReference type="SUPFAM" id="SSF50104">
    <property type="entry name" value="Translation proteins SH3-like domain"/>
    <property type="match status" value="1"/>
</dbReference>
<dbReference type="GO" id="GO:0006354">
    <property type="term" value="P:DNA-templated transcription elongation"/>
    <property type="evidence" value="ECO:0007669"/>
    <property type="project" value="UniProtKB-UniRule"/>
</dbReference>
<dbReference type="PROSITE" id="PS01014">
    <property type="entry name" value="NUSG"/>
    <property type="match status" value="1"/>
</dbReference>
<evidence type="ECO:0000259" key="9">
    <source>
        <dbReference type="SMART" id="SM00739"/>
    </source>
</evidence>
<dbReference type="GO" id="GO:0031564">
    <property type="term" value="P:transcription antitermination"/>
    <property type="evidence" value="ECO:0007669"/>
    <property type="project" value="UniProtKB-UniRule"/>
</dbReference>
<evidence type="ECO:0000313" key="11">
    <source>
        <dbReference type="Proteomes" id="UP000231098"/>
    </source>
</evidence>
<dbReference type="InterPro" id="IPR001062">
    <property type="entry name" value="Transcrpt_antiterm_NusG"/>
</dbReference>
<comment type="similarity">
    <text evidence="5 7">Belongs to the NusG family.</text>
</comment>
<dbReference type="SUPFAM" id="SSF82679">
    <property type="entry name" value="N-utilization substance G protein NusG, N-terminal domain"/>
    <property type="match status" value="1"/>
</dbReference>
<dbReference type="FunFam" id="2.30.30.30:FF:000002">
    <property type="entry name" value="Transcription termination/antitermination factor NusG"/>
    <property type="match status" value="1"/>
</dbReference>
<reference evidence="11" key="1">
    <citation type="submission" date="2017-09" db="EMBL/GenBank/DDBJ databases">
        <title>Depth-based differentiation of microbial function through sediment-hosted aquifers and enrichment of novel symbionts in the deep terrestrial subsurface.</title>
        <authorList>
            <person name="Probst A.J."/>
            <person name="Ladd B."/>
            <person name="Jarett J.K."/>
            <person name="Geller-Mcgrath D.E."/>
            <person name="Sieber C.M.K."/>
            <person name="Emerson J.B."/>
            <person name="Anantharaman K."/>
            <person name="Thomas B.C."/>
            <person name="Malmstrom R."/>
            <person name="Stieglmeier M."/>
            <person name="Klingl A."/>
            <person name="Woyke T."/>
            <person name="Ryan C.M."/>
            <person name="Banfield J.F."/>
        </authorList>
    </citation>
    <scope>NUCLEOTIDE SEQUENCE [LARGE SCALE GENOMIC DNA]</scope>
</reference>
<evidence type="ECO:0000256" key="3">
    <source>
        <dbReference type="ARBA" id="ARBA00023015"/>
    </source>
</evidence>
<accession>A0A2H0X8X8</accession>
<evidence type="ECO:0000256" key="6">
    <source>
        <dbReference type="NCBIfam" id="TIGR00922"/>
    </source>
</evidence>
<dbReference type="HAMAP" id="MF_00948">
    <property type="entry name" value="NusG"/>
    <property type="match status" value="1"/>
</dbReference>
<dbReference type="CDD" id="cd09891">
    <property type="entry name" value="NGN_Bact_1"/>
    <property type="match status" value="1"/>
</dbReference>
<evidence type="ECO:0000256" key="1">
    <source>
        <dbReference type="ARBA" id="ARBA00022472"/>
    </source>
</evidence>
<evidence type="ECO:0000256" key="5">
    <source>
        <dbReference type="HAMAP-Rule" id="MF_00948"/>
    </source>
</evidence>
<dbReference type="SMART" id="SM00738">
    <property type="entry name" value="NGN"/>
    <property type="match status" value="1"/>
</dbReference>
<dbReference type="Pfam" id="PF02357">
    <property type="entry name" value="NusG"/>
    <property type="match status" value="1"/>
</dbReference>
<dbReference type="InterPro" id="IPR043425">
    <property type="entry name" value="NusG-like"/>
</dbReference>
<dbReference type="NCBIfam" id="TIGR00922">
    <property type="entry name" value="nusG"/>
    <property type="match status" value="1"/>
</dbReference>
<keyword evidence="1 5" id="KW-0806">Transcription termination</keyword>
<name>A0A2H0X8X8_UNCKA</name>
<dbReference type="InterPro" id="IPR005824">
    <property type="entry name" value="KOW"/>
</dbReference>
<gene>
    <name evidence="5" type="primary">nusG</name>
    <name evidence="10" type="ORF">COT51_03395</name>
</gene>
<dbReference type="InterPro" id="IPR036735">
    <property type="entry name" value="NGN_dom_sf"/>
</dbReference>
<protein>
    <recommendedName>
        <fullName evidence="5 6">Transcription termination/antitermination protein NusG</fullName>
    </recommendedName>
</protein>
<dbReference type="GO" id="GO:0006353">
    <property type="term" value="P:DNA-templated transcription termination"/>
    <property type="evidence" value="ECO:0007669"/>
    <property type="project" value="UniProtKB-UniRule"/>
</dbReference>
<dbReference type="Gene3D" id="2.30.30.30">
    <property type="match status" value="1"/>
</dbReference>
<dbReference type="Gene3D" id="3.30.70.940">
    <property type="entry name" value="NusG, N-terminal domain"/>
    <property type="match status" value="1"/>
</dbReference>
<dbReference type="PRINTS" id="PR00338">
    <property type="entry name" value="NUSGTNSCPFCT"/>
</dbReference>
<evidence type="ECO:0000256" key="2">
    <source>
        <dbReference type="ARBA" id="ARBA00022814"/>
    </source>
</evidence>
<dbReference type="PANTHER" id="PTHR30265">
    <property type="entry name" value="RHO-INTERACTING TRANSCRIPTION TERMINATION FACTOR NUSG"/>
    <property type="match status" value="1"/>
</dbReference>
<evidence type="ECO:0000313" key="10">
    <source>
        <dbReference type="EMBL" id="PIS21295.1"/>
    </source>
</evidence>
<dbReference type="GO" id="GO:0005829">
    <property type="term" value="C:cytosol"/>
    <property type="evidence" value="ECO:0007669"/>
    <property type="project" value="TreeGrafter"/>
</dbReference>
<dbReference type="GO" id="GO:0032784">
    <property type="term" value="P:regulation of DNA-templated transcription elongation"/>
    <property type="evidence" value="ECO:0007669"/>
    <property type="project" value="InterPro"/>
</dbReference>
<dbReference type="EMBL" id="PEYV01000058">
    <property type="protein sequence ID" value="PIS21295.1"/>
    <property type="molecule type" value="Genomic_DNA"/>
</dbReference>
<dbReference type="AlphaFoldDB" id="A0A2H0X8X8"/>
<comment type="caution">
    <text evidence="10">The sequence shown here is derived from an EMBL/GenBank/DDBJ whole genome shotgun (WGS) entry which is preliminary data.</text>
</comment>
<comment type="function">
    <text evidence="5 7">Participates in transcription elongation, termination and antitermination.</text>
</comment>
<dbReference type="SMART" id="SM00739">
    <property type="entry name" value="KOW"/>
    <property type="match status" value="1"/>
</dbReference>
<dbReference type="InterPro" id="IPR014722">
    <property type="entry name" value="Rib_uL2_dom2"/>
</dbReference>
<evidence type="ECO:0000259" key="8">
    <source>
        <dbReference type="SMART" id="SM00738"/>
    </source>
</evidence>
<organism evidence="10 11">
    <name type="scientific">candidate division WWE3 bacterium CG08_land_8_20_14_0_20_41_15</name>
    <dbReference type="NCBI Taxonomy" id="1975086"/>
    <lineage>
        <taxon>Bacteria</taxon>
        <taxon>Katanobacteria</taxon>
    </lineage>
</organism>
<dbReference type="InterPro" id="IPR047050">
    <property type="entry name" value="NGN"/>
</dbReference>
<keyword evidence="4 5" id="KW-0804">Transcription</keyword>
<dbReference type="Pfam" id="PF00467">
    <property type="entry name" value="KOW"/>
    <property type="match status" value="1"/>
</dbReference>
<evidence type="ECO:0000256" key="4">
    <source>
        <dbReference type="ARBA" id="ARBA00023163"/>
    </source>
</evidence>
<feature type="domain" description="KOW" evidence="9">
    <location>
        <begin position="143"/>
        <end position="170"/>
    </location>
</feature>
<dbReference type="InterPro" id="IPR015869">
    <property type="entry name" value="Transcrpt_antiterm_NusG_bac_CS"/>
</dbReference>
<keyword evidence="2 5" id="KW-0889">Transcription antitermination</keyword>
<sequence>MEEEKKEETTEEVADLAPTEPENKNLKWYVAHTNAGYENKVAVALKQRVEASGMGDKIVNILVPTQEKIMVESGRKKTIDEKLFPGYVLLKMEMDDFTWNIVRNTTGVTGFVGTGNKPSALPEKEAASILKFMKMQAPKFEAKFNIGDGVKIIKGPFSDFMGKVEGINDEKGTVVVLVSVFGRETPVELDFSQVNPL</sequence>
<dbReference type="InterPro" id="IPR008991">
    <property type="entry name" value="Translation_prot_SH3-like_sf"/>
</dbReference>
<keyword evidence="3 5" id="KW-0805">Transcription regulation</keyword>
<evidence type="ECO:0000256" key="7">
    <source>
        <dbReference type="RuleBase" id="RU000538"/>
    </source>
</evidence>
<dbReference type="InterPro" id="IPR006645">
    <property type="entry name" value="NGN-like_dom"/>
</dbReference>
<dbReference type="Proteomes" id="UP000231098">
    <property type="component" value="Unassembled WGS sequence"/>
</dbReference>
<proteinExistence type="inferred from homology"/>
<dbReference type="PANTHER" id="PTHR30265:SF2">
    <property type="entry name" value="TRANSCRIPTION TERMINATION_ANTITERMINATION PROTEIN NUSG"/>
    <property type="match status" value="1"/>
</dbReference>